<dbReference type="KEGG" id="lng:BSQ50_06665"/>
<dbReference type="Gene3D" id="1.10.287.540">
    <property type="entry name" value="Helix hairpin bin"/>
    <property type="match status" value="1"/>
</dbReference>
<evidence type="ECO:0000313" key="4">
    <source>
        <dbReference type="Proteomes" id="UP000324497"/>
    </source>
</evidence>
<accession>A0A3Q8CMC2</accession>
<gene>
    <name evidence="3" type="ORF">BSQ50_06665</name>
</gene>
<dbReference type="GO" id="GO:0005737">
    <property type="term" value="C:cytoplasm"/>
    <property type="evidence" value="ECO:0007669"/>
    <property type="project" value="UniProtKB-SubCell"/>
</dbReference>
<comment type="similarity">
    <text evidence="2">Belongs to the UPF0291 family.</text>
</comment>
<dbReference type="AlphaFoldDB" id="A0A3Q8CMC2"/>
<dbReference type="HAMAP" id="MF_01103">
    <property type="entry name" value="UPF0291"/>
    <property type="match status" value="1"/>
</dbReference>
<proteinExistence type="inferred from homology"/>
<protein>
    <recommendedName>
        <fullName evidence="2">UPF0291 protein BSQ50_06665</fullName>
    </recommendedName>
</protein>
<keyword evidence="1 2" id="KW-0963">Cytoplasm</keyword>
<organism evidence="3 4">
    <name type="scientific">Liquorilactobacillus nagelii</name>
    <dbReference type="NCBI Taxonomy" id="82688"/>
    <lineage>
        <taxon>Bacteria</taxon>
        <taxon>Bacillati</taxon>
        <taxon>Bacillota</taxon>
        <taxon>Bacilli</taxon>
        <taxon>Lactobacillales</taxon>
        <taxon>Lactobacillaceae</taxon>
        <taxon>Liquorilactobacillus</taxon>
    </lineage>
</organism>
<comment type="subcellular location">
    <subcellularLocation>
        <location evidence="2">Cytoplasm</location>
    </subcellularLocation>
</comment>
<keyword evidence="4" id="KW-1185">Reference proteome</keyword>
<dbReference type="SUPFAM" id="SSF158221">
    <property type="entry name" value="YnzC-like"/>
    <property type="match status" value="1"/>
</dbReference>
<evidence type="ECO:0000313" key="3">
    <source>
        <dbReference type="EMBL" id="AUJ32268.1"/>
    </source>
</evidence>
<dbReference type="InterPro" id="IPR009242">
    <property type="entry name" value="DUF896"/>
</dbReference>
<dbReference type="Pfam" id="PF05979">
    <property type="entry name" value="DUF896"/>
    <property type="match status" value="1"/>
</dbReference>
<dbReference type="RefSeq" id="WP_057885898.1">
    <property type="nucleotide sequence ID" value="NZ_CP018180.1"/>
</dbReference>
<dbReference type="PANTHER" id="PTHR37300:SF1">
    <property type="entry name" value="UPF0291 PROTEIN YNZC"/>
    <property type="match status" value="1"/>
</dbReference>
<evidence type="ECO:0000256" key="1">
    <source>
        <dbReference type="ARBA" id="ARBA00022490"/>
    </source>
</evidence>
<name>A0A3Q8CMC2_9LACO</name>
<sequence>MAEQIPQELIDRINQLSHKKKTVGLTEDEQVEQKSLRETYLALFRQNFRNNLEMVRVFNKAGKEVTPAKVRKIQKEKGLRND</sequence>
<dbReference type="GeneID" id="78521375"/>
<evidence type="ECO:0000256" key="2">
    <source>
        <dbReference type="HAMAP-Rule" id="MF_01103"/>
    </source>
</evidence>
<dbReference type="EMBL" id="CP018180">
    <property type="protein sequence ID" value="AUJ32268.1"/>
    <property type="molecule type" value="Genomic_DNA"/>
</dbReference>
<dbReference type="Proteomes" id="UP000324497">
    <property type="component" value="Chromosome"/>
</dbReference>
<dbReference type="PANTHER" id="PTHR37300">
    <property type="entry name" value="UPF0291 PROTEIN CBO2609/CLC_2481"/>
    <property type="match status" value="1"/>
</dbReference>
<reference evidence="3 4" key="1">
    <citation type="submission" date="2016-11" db="EMBL/GenBank/DDBJ databases">
        <title>Interaction between Lactobacillus species and yeast in water kefir.</title>
        <authorList>
            <person name="Behr J."/>
            <person name="Xu D."/>
            <person name="Vogel R.F."/>
        </authorList>
    </citation>
    <scope>NUCLEOTIDE SEQUENCE [LARGE SCALE GENOMIC DNA]</scope>
    <source>
        <strain evidence="3 4">TMW 1.1827</strain>
    </source>
</reference>